<proteinExistence type="predicted"/>
<feature type="transmembrane region" description="Helical" evidence="2">
    <location>
        <begin position="21"/>
        <end position="42"/>
    </location>
</feature>
<dbReference type="FunFam" id="3.90.550.50:FF:000006">
    <property type="entry name" value="Fringe-related protein-like"/>
    <property type="match status" value="1"/>
</dbReference>
<evidence type="ECO:0000256" key="2">
    <source>
        <dbReference type="SAM" id="Phobius"/>
    </source>
</evidence>
<name>A0AAV6WMH0_9LAMI</name>
<evidence type="ECO:0000313" key="3">
    <source>
        <dbReference type="EMBL" id="KAG8371388.1"/>
    </source>
</evidence>
<dbReference type="Gene3D" id="3.90.550.50">
    <property type="match status" value="1"/>
</dbReference>
<dbReference type="PANTHER" id="PTHR10811">
    <property type="entry name" value="FRINGE-RELATED"/>
    <property type="match status" value="1"/>
</dbReference>
<gene>
    <name evidence="3" type="ORF">BUALT_Bualt13G0082600</name>
</gene>
<protein>
    <submittedName>
        <fullName evidence="3">Uncharacterized protein</fullName>
    </submittedName>
</protein>
<keyword evidence="2" id="KW-0472">Membrane</keyword>
<organism evidence="3 4">
    <name type="scientific">Buddleja alternifolia</name>
    <dbReference type="NCBI Taxonomy" id="168488"/>
    <lineage>
        <taxon>Eukaryota</taxon>
        <taxon>Viridiplantae</taxon>
        <taxon>Streptophyta</taxon>
        <taxon>Embryophyta</taxon>
        <taxon>Tracheophyta</taxon>
        <taxon>Spermatophyta</taxon>
        <taxon>Magnoliopsida</taxon>
        <taxon>eudicotyledons</taxon>
        <taxon>Gunneridae</taxon>
        <taxon>Pentapetalae</taxon>
        <taxon>asterids</taxon>
        <taxon>lamiids</taxon>
        <taxon>Lamiales</taxon>
        <taxon>Scrophulariaceae</taxon>
        <taxon>Buddlejeae</taxon>
        <taxon>Buddleja</taxon>
    </lineage>
</organism>
<sequence>MSQMNPSSQRPSIGLSSHRNSITWFFILILLIYSLYSSKLILNKDDNPNCSLTSSSDISDKQKLEQVVLTIPPPSTTTTNSSQEEPTENAVVADPSHDNRDELQLNDIIFGIAASSKLWEKRKEYIKLWWRPGETRGVVWLDKPVVSTRDEGLPDIRISGNTSDFKYTNRQGKRSALRISRVVSETLRLGMKDVKWFVMGDDDTVFIVENVVRVLSKYDHNQYYYVGSSSESHIQNLFFSYSMAYGGGGFAISYPLAKELEKMQDRCIQRYPGLYGSDDRIQACMAELGVPLTKEIGFHQYDVYGNLLGLLGAHPVTPLVSLHHLDVVDPIFPGMKRVEGLRRLFESVEQDSASIIQQSICYDTKRYWSISVSWGYVVQIIRGVISPRELQTPARTFLNWYRRADYTAYAFNTRPVSKHPCQKPFLFYLKSVKYDEKRRQIIGVYSRYKESYPYCRWKSDSPEKLDSIVVLKKPDSSRWKRSPRRDCCRVLPSRKESVLYLWVGNCRQGEISEL</sequence>
<dbReference type="AlphaFoldDB" id="A0AAV6WMH0"/>
<keyword evidence="2" id="KW-1133">Transmembrane helix</keyword>
<dbReference type="Proteomes" id="UP000826271">
    <property type="component" value="Unassembled WGS sequence"/>
</dbReference>
<evidence type="ECO:0000256" key="1">
    <source>
        <dbReference type="SAM" id="MobiDB-lite"/>
    </source>
</evidence>
<keyword evidence="4" id="KW-1185">Reference proteome</keyword>
<dbReference type="EMBL" id="WHWC01000013">
    <property type="protein sequence ID" value="KAG8371388.1"/>
    <property type="molecule type" value="Genomic_DNA"/>
</dbReference>
<reference evidence="3" key="1">
    <citation type="submission" date="2019-10" db="EMBL/GenBank/DDBJ databases">
        <authorList>
            <person name="Zhang R."/>
            <person name="Pan Y."/>
            <person name="Wang J."/>
            <person name="Ma R."/>
            <person name="Yu S."/>
        </authorList>
    </citation>
    <scope>NUCLEOTIDE SEQUENCE</scope>
    <source>
        <strain evidence="3">LA-IB0</strain>
        <tissue evidence="3">Leaf</tissue>
    </source>
</reference>
<keyword evidence="2" id="KW-0812">Transmembrane</keyword>
<evidence type="ECO:0000313" key="4">
    <source>
        <dbReference type="Proteomes" id="UP000826271"/>
    </source>
</evidence>
<dbReference type="Pfam" id="PF04646">
    <property type="entry name" value="DUF604"/>
    <property type="match status" value="1"/>
</dbReference>
<comment type="caution">
    <text evidence="3">The sequence shown here is derived from an EMBL/GenBank/DDBJ whole genome shotgun (WGS) entry which is preliminary data.</text>
</comment>
<feature type="region of interest" description="Disordered" evidence="1">
    <location>
        <begin position="71"/>
        <end position="97"/>
    </location>
</feature>
<accession>A0AAV6WMH0</accession>
<dbReference type="InterPro" id="IPR006740">
    <property type="entry name" value="DUF604"/>
</dbReference>